<dbReference type="Gene3D" id="3.10.450.50">
    <property type="match status" value="1"/>
</dbReference>
<dbReference type="Proteomes" id="UP000037854">
    <property type="component" value="Unassembled WGS sequence"/>
</dbReference>
<organism evidence="1 2">
    <name type="scientific">Oceanobacillus caeni</name>
    <dbReference type="NCBI Taxonomy" id="405946"/>
    <lineage>
        <taxon>Bacteria</taxon>
        <taxon>Bacillati</taxon>
        <taxon>Bacillota</taxon>
        <taxon>Bacilli</taxon>
        <taxon>Bacillales</taxon>
        <taxon>Bacillaceae</taxon>
        <taxon>Oceanobacillus</taxon>
    </lineage>
</organism>
<gene>
    <name evidence="1" type="ORF">AFL42_05925</name>
</gene>
<protein>
    <recommendedName>
        <fullName evidence="3">HTH psq-type domain-containing protein</fullName>
    </recommendedName>
</protein>
<dbReference type="RefSeq" id="WP_060668106.1">
    <property type="nucleotide sequence ID" value="NZ_JARTGE010000037.1"/>
</dbReference>
<sequence length="345" mass="40134">MSKIRRNDPCPCGSGKKYKKCCGASNVIAFSPDLYNIELDKLHTELINFTKFKHQDAFIEAVSDFHQPFIKEDDERSDIYIKSISLWTVFNVPFIENKQTPFNAFYEKYKSNIKYKKVVETFSKWDQYKPGVFEIVSKSEQENKITLRNVVSNELFHIAYRNAEILNEGNLAVGILVPYVQKYEFFSTMVLLGDAKKNQVIDIASRYTKKYGSLVQHYPDFLAEILTLDELEEDEKLEWDNPLHEHVVQEFTNHMRMKNIEGKYTSIGEQLWNVYCKNENPNFKKAAGYAGALDYLVQNLILENEVTQSEVAKEYETSATTISSNFRKLQTALDEEIQQVIKELK</sequence>
<keyword evidence="2" id="KW-1185">Reference proteome</keyword>
<comment type="caution">
    <text evidence="1">The sequence shown here is derived from an EMBL/GenBank/DDBJ whole genome shotgun (WGS) entry which is preliminary data.</text>
</comment>
<proteinExistence type="predicted"/>
<evidence type="ECO:0008006" key="3">
    <source>
        <dbReference type="Google" id="ProtNLM"/>
    </source>
</evidence>
<evidence type="ECO:0000313" key="2">
    <source>
        <dbReference type="Proteomes" id="UP000037854"/>
    </source>
</evidence>
<evidence type="ECO:0000313" key="1">
    <source>
        <dbReference type="EMBL" id="KPH76484.1"/>
    </source>
</evidence>
<dbReference type="SUPFAM" id="SSF103642">
    <property type="entry name" value="Sec-C motif"/>
    <property type="match status" value="1"/>
</dbReference>
<reference evidence="1 2" key="1">
    <citation type="submission" date="2015-07" db="EMBL/GenBank/DDBJ databases">
        <title>High-quality draft genome sequence of Oceanobacillus caeni HM6, a bacillus isolated from a human feces.</title>
        <authorList>
            <person name="Kumar J."/>
            <person name="Verma M.K."/>
            <person name="Pandey R."/>
            <person name="Bhambi M."/>
            <person name="Chauhan N."/>
        </authorList>
    </citation>
    <scope>NUCLEOTIDE SEQUENCE [LARGE SCALE GENOMIC DNA]</scope>
    <source>
        <strain evidence="1 2">HM6</strain>
    </source>
</reference>
<dbReference type="InterPro" id="IPR004027">
    <property type="entry name" value="SEC_C_motif"/>
</dbReference>
<dbReference type="EMBL" id="LGTK01000014">
    <property type="protein sequence ID" value="KPH76484.1"/>
    <property type="molecule type" value="Genomic_DNA"/>
</dbReference>
<accession>A0ABR5MKV8</accession>
<name>A0ABR5MKV8_9BACI</name>
<dbReference type="Pfam" id="PF02810">
    <property type="entry name" value="SEC-C"/>
    <property type="match status" value="1"/>
</dbReference>